<dbReference type="InterPro" id="IPR036249">
    <property type="entry name" value="Thioredoxin-like_sf"/>
</dbReference>
<evidence type="ECO:0000313" key="8">
    <source>
        <dbReference type="Proteomes" id="UP000184048"/>
    </source>
</evidence>
<sequence>MKNILIALLLLPAFVFAQTKGFTIKGKVSGIADGEVKLTSTQDAHQVLATGQAKGGEFTLQGTVPEPSLLWLVMGAEQPIYIYVENTEIKVTGTKQDIKKIKIEGSSSQKDFDEFQSTFNPLIGELNGFAAQLQQAGESKKEKLMVQYDSVVSQINKEVGNYVANKKSSYVAPFVLFVTAQLNPNPTQLEQYYNSLDAPIRISNIGKSLSEFIAYSKVGSIGTPALEFTQNDTAGNAVSLSSFKGKYVLVDFWASWCRPCRAENPNVVKVYNKFKNKNFTVLGVSLDQEKAAWVKAIEKDKLTWTHVSDLQQWNNAVAQLYRVQSIPQNFLIDPKGNIVAKDLRGEDLEKKLCELLGCN</sequence>
<evidence type="ECO:0000256" key="1">
    <source>
        <dbReference type="ARBA" id="ARBA00004196"/>
    </source>
</evidence>
<evidence type="ECO:0000256" key="4">
    <source>
        <dbReference type="ARBA" id="ARBA00023284"/>
    </source>
</evidence>
<accession>A0A1M5BGA3</accession>
<evidence type="ECO:0000256" key="5">
    <source>
        <dbReference type="SAM" id="SignalP"/>
    </source>
</evidence>
<reference evidence="7 8" key="1">
    <citation type="submission" date="2016-11" db="EMBL/GenBank/DDBJ databases">
        <authorList>
            <person name="Jaros S."/>
            <person name="Januszkiewicz K."/>
            <person name="Wedrychowicz H."/>
        </authorList>
    </citation>
    <scope>NUCLEOTIDE SEQUENCE [LARGE SCALE GENOMIC DNA]</scope>
    <source>
        <strain evidence="7 8">DSM 18119</strain>
    </source>
</reference>
<evidence type="ECO:0000313" key="7">
    <source>
        <dbReference type="EMBL" id="SHF41455.1"/>
    </source>
</evidence>
<dbReference type="SUPFAM" id="SSF52833">
    <property type="entry name" value="Thioredoxin-like"/>
    <property type="match status" value="1"/>
</dbReference>
<dbReference type="GO" id="GO:0016209">
    <property type="term" value="F:antioxidant activity"/>
    <property type="evidence" value="ECO:0007669"/>
    <property type="project" value="InterPro"/>
</dbReference>
<name>A0A1M5BGA3_9BACT</name>
<dbReference type="GO" id="GO:0016491">
    <property type="term" value="F:oxidoreductase activity"/>
    <property type="evidence" value="ECO:0007669"/>
    <property type="project" value="InterPro"/>
</dbReference>
<dbReference type="STRING" id="1121884.SAMN02745131_02570"/>
<dbReference type="OrthoDB" id="6399635at2"/>
<gene>
    <name evidence="7" type="ORF">SAMN02745131_02570</name>
</gene>
<feature type="domain" description="Thioredoxin" evidence="6">
    <location>
        <begin position="219"/>
        <end position="359"/>
    </location>
</feature>
<dbReference type="Pfam" id="PF00578">
    <property type="entry name" value="AhpC-TSA"/>
    <property type="match status" value="1"/>
</dbReference>
<proteinExistence type="predicted"/>
<keyword evidence="2" id="KW-0201">Cytochrome c-type biogenesis</keyword>
<dbReference type="PANTHER" id="PTHR42852:SF6">
    <property type="entry name" value="THIOL:DISULFIDE INTERCHANGE PROTEIN DSBE"/>
    <property type="match status" value="1"/>
</dbReference>
<dbReference type="InterPro" id="IPR000866">
    <property type="entry name" value="AhpC/TSA"/>
</dbReference>
<dbReference type="Proteomes" id="UP000184048">
    <property type="component" value="Unassembled WGS sequence"/>
</dbReference>
<dbReference type="InterPro" id="IPR013766">
    <property type="entry name" value="Thioredoxin_domain"/>
</dbReference>
<feature type="chain" id="PRO_5013019461" evidence="5">
    <location>
        <begin position="18"/>
        <end position="359"/>
    </location>
</feature>
<evidence type="ECO:0000256" key="2">
    <source>
        <dbReference type="ARBA" id="ARBA00022748"/>
    </source>
</evidence>
<feature type="signal peptide" evidence="5">
    <location>
        <begin position="1"/>
        <end position="17"/>
    </location>
</feature>
<dbReference type="RefSeq" id="WP_072835737.1">
    <property type="nucleotide sequence ID" value="NZ_FQUU01000010.1"/>
</dbReference>
<dbReference type="InterPro" id="IPR025380">
    <property type="entry name" value="DUF4369"/>
</dbReference>
<dbReference type="Gene3D" id="3.40.30.10">
    <property type="entry name" value="Glutaredoxin"/>
    <property type="match status" value="1"/>
</dbReference>
<organism evidence="7 8">
    <name type="scientific">Flavisolibacter ginsengisoli DSM 18119</name>
    <dbReference type="NCBI Taxonomy" id="1121884"/>
    <lineage>
        <taxon>Bacteria</taxon>
        <taxon>Pseudomonadati</taxon>
        <taxon>Bacteroidota</taxon>
        <taxon>Chitinophagia</taxon>
        <taxon>Chitinophagales</taxon>
        <taxon>Chitinophagaceae</taxon>
        <taxon>Flavisolibacter</taxon>
    </lineage>
</organism>
<keyword evidence="4" id="KW-0676">Redox-active center</keyword>
<evidence type="ECO:0000256" key="3">
    <source>
        <dbReference type="ARBA" id="ARBA00023157"/>
    </source>
</evidence>
<keyword evidence="5" id="KW-0732">Signal</keyword>
<dbReference type="PANTHER" id="PTHR42852">
    <property type="entry name" value="THIOL:DISULFIDE INTERCHANGE PROTEIN DSBE"/>
    <property type="match status" value="1"/>
</dbReference>
<dbReference type="AlphaFoldDB" id="A0A1M5BGA3"/>
<dbReference type="Pfam" id="PF14289">
    <property type="entry name" value="DUF4369"/>
    <property type="match status" value="1"/>
</dbReference>
<keyword evidence="3" id="KW-1015">Disulfide bond</keyword>
<dbReference type="GO" id="GO:0030313">
    <property type="term" value="C:cell envelope"/>
    <property type="evidence" value="ECO:0007669"/>
    <property type="project" value="UniProtKB-SubCell"/>
</dbReference>
<keyword evidence="8" id="KW-1185">Reference proteome</keyword>
<dbReference type="CDD" id="cd02966">
    <property type="entry name" value="TlpA_like_family"/>
    <property type="match status" value="1"/>
</dbReference>
<dbReference type="InterPro" id="IPR050553">
    <property type="entry name" value="Thioredoxin_ResA/DsbE_sf"/>
</dbReference>
<dbReference type="GO" id="GO:0017004">
    <property type="term" value="P:cytochrome complex assembly"/>
    <property type="evidence" value="ECO:0007669"/>
    <property type="project" value="UniProtKB-KW"/>
</dbReference>
<protein>
    <submittedName>
        <fullName evidence="7">Peroxiredoxin</fullName>
    </submittedName>
</protein>
<dbReference type="EMBL" id="FQUU01000010">
    <property type="protein sequence ID" value="SHF41455.1"/>
    <property type="molecule type" value="Genomic_DNA"/>
</dbReference>
<evidence type="ECO:0000259" key="6">
    <source>
        <dbReference type="PROSITE" id="PS51352"/>
    </source>
</evidence>
<dbReference type="PROSITE" id="PS51352">
    <property type="entry name" value="THIOREDOXIN_2"/>
    <property type="match status" value="1"/>
</dbReference>
<comment type="subcellular location">
    <subcellularLocation>
        <location evidence="1">Cell envelope</location>
    </subcellularLocation>
</comment>